<evidence type="ECO:0008006" key="4">
    <source>
        <dbReference type="Google" id="ProtNLM"/>
    </source>
</evidence>
<dbReference type="Proteomes" id="UP000054357">
    <property type="component" value="Unassembled WGS sequence"/>
</dbReference>
<evidence type="ECO:0000313" key="3">
    <source>
        <dbReference type="Proteomes" id="UP000054357"/>
    </source>
</evidence>
<keyword evidence="1" id="KW-0732">Signal</keyword>
<protein>
    <recommendedName>
        <fullName evidence="4">Lipoprotein</fullName>
    </recommendedName>
</protein>
<feature type="signal peptide" evidence="1">
    <location>
        <begin position="1"/>
        <end position="19"/>
    </location>
</feature>
<keyword evidence="3" id="KW-1185">Reference proteome</keyword>
<dbReference type="PATRIC" id="fig|592678.3.peg.348"/>
<dbReference type="EMBL" id="AZAK01000001">
    <property type="protein sequence ID" value="ETA66581.1"/>
    <property type="molecule type" value="Genomic_DNA"/>
</dbReference>
<organism evidence="2 3">
    <name type="scientific">Haloechinothrix halophila YIM 93223</name>
    <dbReference type="NCBI Taxonomy" id="592678"/>
    <lineage>
        <taxon>Bacteria</taxon>
        <taxon>Bacillati</taxon>
        <taxon>Actinomycetota</taxon>
        <taxon>Actinomycetes</taxon>
        <taxon>Pseudonocardiales</taxon>
        <taxon>Pseudonocardiaceae</taxon>
        <taxon>Haloechinothrix</taxon>
    </lineage>
</organism>
<dbReference type="PROSITE" id="PS51257">
    <property type="entry name" value="PROKAR_LIPOPROTEIN"/>
    <property type="match status" value="1"/>
</dbReference>
<accession>W9DT53</accession>
<gene>
    <name evidence="2" type="ORF">AmyhaDRAFT_0343</name>
</gene>
<sequence>MAGYRFALAVLCVAGVVVAGCTGVPDREPQVQRLEDEVSAMPGVEDFRVIYSNSVKTGSKLNVTVRMPTASEAQIAEVATRITVLKQDDFDGYSESTEFEIGDRLMLRFDGQLSSDRVVKRARRLRQLGSAVPKAEINWYGGELELREAPDIAGSLAAVRTEFGSEPVRVEVMPDDGPWWTVDFPFSIAQQQRIRGQLSELRVDVAYVRVANGRPSGLSVGVSDPKTAYRDLNALIATMRPTREHPMSLSWRWDGSAQDDRKFQGMVHVAGCGYSNTAGEKDPERYFTQKAIDLQRRLRDEFDTCP</sequence>
<proteinExistence type="predicted"/>
<reference evidence="2 3" key="1">
    <citation type="submission" date="2013-08" db="EMBL/GenBank/DDBJ databases">
        <authorList>
            <consortium name="DOE Joint Genome Institute"/>
            <person name="Klenk H.-P."/>
            <person name="Huntemann M."/>
            <person name="Han J."/>
            <person name="Chen A."/>
            <person name="Kyrpides N."/>
            <person name="Mavromatis K."/>
            <person name="Markowitz V."/>
            <person name="Palaniappan K."/>
            <person name="Ivanova N."/>
            <person name="Schaumberg A."/>
            <person name="Pati A."/>
            <person name="Liolios K."/>
            <person name="Nordberg H.P."/>
            <person name="Cantor M.N."/>
            <person name="Hua S.X."/>
            <person name="Woyke T."/>
        </authorList>
    </citation>
    <scope>NUCLEOTIDE SEQUENCE [LARGE SCALE GENOMIC DNA]</scope>
    <source>
        <strain evidence="2 3">YIM 93223</strain>
    </source>
</reference>
<dbReference type="HOGENOM" id="CLU_908036_0_0_11"/>
<name>W9DT53_9PSEU</name>
<evidence type="ECO:0000256" key="1">
    <source>
        <dbReference type="SAM" id="SignalP"/>
    </source>
</evidence>
<dbReference type="AlphaFoldDB" id="W9DT53"/>
<feature type="chain" id="PRO_5004919777" description="Lipoprotein" evidence="1">
    <location>
        <begin position="20"/>
        <end position="306"/>
    </location>
</feature>
<comment type="caution">
    <text evidence="2">The sequence shown here is derived from an EMBL/GenBank/DDBJ whole genome shotgun (WGS) entry which is preliminary data.</text>
</comment>
<evidence type="ECO:0000313" key="2">
    <source>
        <dbReference type="EMBL" id="ETA66581.1"/>
    </source>
</evidence>